<dbReference type="PANTHER" id="PTHR45703:SF32">
    <property type="entry name" value="DYNEINS HEAVY CHAIN"/>
    <property type="match status" value="1"/>
</dbReference>
<evidence type="ECO:0000256" key="9">
    <source>
        <dbReference type="ARBA" id="ARBA00023069"/>
    </source>
</evidence>
<keyword evidence="4" id="KW-0493">Microtubule</keyword>
<organism evidence="14 15">
    <name type="scientific">Periophthalmus magnuspinnatus</name>
    <dbReference type="NCBI Taxonomy" id="409849"/>
    <lineage>
        <taxon>Eukaryota</taxon>
        <taxon>Metazoa</taxon>
        <taxon>Chordata</taxon>
        <taxon>Craniata</taxon>
        <taxon>Vertebrata</taxon>
        <taxon>Euteleostomi</taxon>
        <taxon>Actinopterygii</taxon>
        <taxon>Neopterygii</taxon>
        <taxon>Teleostei</taxon>
        <taxon>Neoteleostei</taxon>
        <taxon>Acanthomorphata</taxon>
        <taxon>Gobiaria</taxon>
        <taxon>Gobiiformes</taxon>
        <taxon>Gobioidei</taxon>
        <taxon>Gobiidae</taxon>
        <taxon>Oxudercinae</taxon>
        <taxon>Periophthalmus</taxon>
    </lineage>
</organism>
<dbReference type="Gene3D" id="1.10.8.710">
    <property type="match status" value="1"/>
</dbReference>
<keyword evidence="11" id="KW-0206">Cytoskeleton</keyword>
<proteinExistence type="inferred from homology"/>
<comment type="similarity">
    <text evidence="2">Belongs to the dynein heavy chain family.</text>
</comment>
<evidence type="ECO:0000256" key="5">
    <source>
        <dbReference type="ARBA" id="ARBA00022741"/>
    </source>
</evidence>
<keyword evidence="12" id="KW-0966">Cell projection</keyword>
<keyword evidence="6" id="KW-0067">ATP-binding</keyword>
<dbReference type="STRING" id="409849.ENSPMGP00000026866"/>
<evidence type="ECO:0000256" key="6">
    <source>
        <dbReference type="ARBA" id="ARBA00022840"/>
    </source>
</evidence>
<dbReference type="GO" id="GO:0005874">
    <property type="term" value="C:microtubule"/>
    <property type="evidence" value="ECO:0007669"/>
    <property type="project" value="UniProtKB-KW"/>
</dbReference>
<keyword evidence="5" id="KW-0547">Nucleotide-binding</keyword>
<dbReference type="GO" id="GO:0005524">
    <property type="term" value="F:ATP binding"/>
    <property type="evidence" value="ECO:0007669"/>
    <property type="project" value="UniProtKB-KW"/>
</dbReference>
<keyword evidence="3" id="KW-0963">Cytoplasm</keyword>
<evidence type="ECO:0000259" key="13">
    <source>
        <dbReference type="Pfam" id="PF12774"/>
    </source>
</evidence>
<dbReference type="Gene3D" id="3.40.50.300">
    <property type="entry name" value="P-loop containing nucleotide triphosphate hydrolases"/>
    <property type="match status" value="1"/>
</dbReference>
<evidence type="ECO:0000313" key="15">
    <source>
        <dbReference type="Proteomes" id="UP000261520"/>
    </source>
</evidence>
<dbReference type="SUPFAM" id="SSF52540">
    <property type="entry name" value="P-loop containing nucleoside triphosphate hydrolases"/>
    <property type="match status" value="1"/>
</dbReference>
<evidence type="ECO:0000256" key="8">
    <source>
        <dbReference type="ARBA" id="ARBA00023054"/>
    </source>
</evidence>
<evidence type="ECO:0000256" key="11">
    <source>
        <dbReference type="ARBA" id="ARBA00023212"/>
    </source>
</evidence>
<evidence type="ECO:0000256" key="2">
    <source>
        <dbReference type="ARBA" id="ARBA00008887"/>
    </source>
</evidence>
<accession>A0A3B4BEB6</accession>
<comment type="subcellular location">
    <subcellularLocation>
        <location evidence="1">Cytoplasm</location>
        <location evidence="1">Cytoskeleton</location>
        <location evidence="1">Cilium axoneme</location>
    </subcellularLocation>
</comment>
<dbReference type="GO" id="GO:0030286">
    <property type="term" value="C:dynein complex"/>
    <property type="evidence" value="ECO:0007669"/>
    <property type="project" value="UniProtKB-KW"/>
</dbReference>
<dbReference type="FunFam" id="3.40.50.300:FF:000044">
    <property type="entry name" value="Dynein heavy chain 5, axonemal"/>
    <property type="match status" value="1"/>
</dbReference>
<dbReference type="GO" id="GO:0045505">
    <property type="term" value="F:dynein intermediate chain binding"/>
    <property type="evidence" value="ECO:0007669"/>
    <property type="project" value="InterPro"/>
</dbReference>
<dbReference type="InterPro" id="IPR035699">
    <property type="entry name" value="AAA_6"/>
</dbReference>
<evidence type="ECO:0000256" key="12">
    <source>
        <dbReference type="ARBA" id="ARBA00023273"/>
    </source>
</evidence>
<evidence type="ECO:0000256" key="10">
    <source>
        <dbReference type="ARBA" id="ARBA00023175"/>
    </source>
</evidence>
<dbReference type="Pfam" id="PF12774">
    <property type="entry name" value="AAA_6"/>
    <property type="match status" value="1"/>
</dbReference>
<reference evidence="14" key="1">
    <citation type="submission" date="2025-08" db="UniProtKB">
        <authorList>
            <consortium name="Ensembl"/>
        </authorList>
    </citation>
    <scope>IDENTIFICATION</scope>
</reference>
<reference evidence="14" key="2">
    <citation type="submission" date="2025-09" db="UniProtKB">
        <authorList>
            <consortium name="Ensembl"/>
        </authorList>
    </citation>
    <scope>IDENTIFICATION</scope>
</reference>
<dbReference type="Ensembl" id="ENSPMGT00000028619.1">
    <property type="protein sequence ID" value="ENSPMGP00000026866.1"/>
    <property type="gene ID" value="ENSPMGG00000021685.1"/>
</dbReference>
<dbReference type="InterPro" id="IPR043157">
    <property type="entry name" value="Dynein_AAA1S"/>
</dbReference>
<keyword evidence="7" id="KW-0243">Dynein</keyword>
<keyword evidence="10" id="KW-0505">Motor protein</keyword>
<protein>
    <recommendedName>
        <fullName evidence="13">Dynein heavy chain hydrolytic ATP-binding dynein motor region domain-containing protein</fullName>
    </recommendedName>
</protein>
<evidence type="ECO:0000256" key="4">
    <source>
        <dbReference type="ARBA" id="ARBA00022701"/>
    </source>
</evidence>
<keyword evidence="15" id="KW-1185">Reference proteome</keyword>
<dbReference type="GO" id="GO:0051959">
    <property type="term" value="F:dynein light intermediate chain binding"/>
    <property type="evidence" value="ECO:0007669"/>
    <property type="project" value="InterPro"/>
</dbReference>
<keyword evidence="8" id="KW-0175">Coiled coil</keyword>
<evidence type="ECO:0000313" key="14">
    <source>
        <dbReference type="Ensembl" id="ENSPMGP00000026866.1"/>
    </source>
</evidence>
<dbReference type="Proteomes" id="UP000261520">
    <property type="component" value="Unplaced"/>
</dbReference>
<sequence length="244" mass="26957">TIISFPDRCYMTLTTALHLHRGGSPKGPAGTGKTETTKDLGKSLGQYVIVVNCSEGLDYKSMGRMYSGLAQTGAWGCFDEFNRINIEVLSVVAQQILSILSALSATQSNFIFEGQNIRLVPTCGIFITMNPGYAGRTELPDNLKSMFRPISMVVPDSTLIAEIILFGEGFNNCKLLAKKVFTLYSLAMQQLSKQDHYDFGLRALTSLLRYAGNKRRVCATLPDNEVPHYSLMLIFGYRKITSAK</sequence>
<dbReference type="InterPro" id="IPR027417">
    <property type="entry name" value="P-loop_NTPase"/>
</dbReference>
<dbReference type="GO" id="GO:0005930">
    <property type="term" value="C:axoneme"/>
    <property type="evidence" value="ECO:0007669"/>
    <property type="project" value="UniProtKB-SubCell"/>
</dbReference>
<evidence type="ECO:0000256" key="3">
    <source>
        <dbReference type="ARBA" id="ARBA00022490"/>
    </source>
</evidence>
<evidence type="ECO:0000256" key="7">
    <source>
        <dbReference type="ARBA" id="ARBA00023017"/>
    </source>
</evidence>
<name>A0A3B4BEB6_9GOBI</name>
<dbReference type="PANTHER" id="PTHR45703">
    <property type="entry name" value="DYNEIN HEAVY CHAIN"/>
    <property type="match status" value="1"/>
</dbReference>
<keyword evidence="9" id="KW-0969">Cilium</keyword>
<evidence type="ECO:0000256" key="1">
    <source>
        <dbReference type="ARBA" id="ARBA00004430"/>
    </source>
</evidence>
<feature type="domain" description="Dynein heavy chain hydrolytic ATP-binding dynein motor region" evidence="13">
    <location>
        <begin position="6"/>
        <end position="225"/>
    </location>
</feature>
<dbReference type="AlphaFoldDB" id="A0A3B4BEB6"/>
<dbReference type="InterPro" id="IPR026983">
    <property type="entry name" value="DHC"/>
</dbReference>
<dbReference type="GO" id="GO:0007018">
    <property type="term" value="P:microtubule-based movement"/>
    <property type="evidence" value="ECO:0007669"/>
    <property type="project" value="InterPro"/>
</dbReference>